<keyword evidence="4" id="KW-0479">Metal-binding</keyword>
<feature type="compositionally biased region" description="Acidic residues" evidence="9">
    <location>
        <begin position="138"/>
        <end position="154"/>
    </location>
</feature>
<dbReference type="EMBL" id="CP020814">
    <property type="protein sequence ID" value="ARK32202.1"/>
    <property type="molecule type" value="Genomic_DNA"/>
</dbReference>
<sequence precursor="true">MNSKKLTLLFICLLLITPWGPLSVTSSQLAFAEELEEGREQIVFIEEEKETSIILSLVLDSLSIEESLIESVQFYHDEEQFENVYNLEENRYELEGVSIEQLAQFVFVLLGEEGEELATIHMEDEWLEEEELVKQEVSDDPNAEEAVQEEQENVESERDLAEVEAEPAMEAEPEVETAEAAEEEELAHALRYGDQSQDVTKLKEYLAILGYQSNDQPVEYFGKSTEESVEQFQSDYERNVTGEVDEETFEFIEELATGPLRQGMYREDVIELKIHLVQNGHGVSSTPTTYFGPITDRQLRAFQQQAGLEPDGIAGSDTLQALETMRFENLWVGMYDERVIVLKQMLAKKGYGVSSNPTTYFGPITERQVTAFQKDYGFPENGVVTNDVWEKLRDLTSFKNGDRHPDIVQLKRYLAVLGYEVTSSPTQLYGSITARMVSEFQEDYGLPVTGEADLLTIAVLTDEATGPLKNGMYRDDARTLKINLEKVGFKVSNTPTIYFGPSTHQAVVAFQETYGLTADGIVGHQTASLLNELARGSLYVGLRDSKVIELKQHLAILGYGVSDTPTSLYGSITESMVSEFQRDFNLPVTGAADSRTQKVLKDRATGPLQEGMYRDDVVTLKIMLDQAGFKVSNSNTNFFGSITTSRLKEFQAFANLSQTGIVDAATLAELQKYSTRLFNGSRHADVIDFKLDLERAGFKVSNNPTNYFGPSTEEKVKAFQRRYGLLQTGIGDEATLAMLKRVINNEVARTVSSIVDGSRTYSYSQMRSDIERLEFFYPGLIETRVIGRSVDGRNIYAIKLGHGSKEVMFNGSHHAREHMTTNVLMKMVDDYAKAYAGHNSYGGYNVRTVLNNVSIWFVPMLNPDGVMLVQQGANSARNPSQAIVLNNGSTNFQGWKANIRGVDLNRQYPALWNTITNNPGRPGPANYKGTAPLTEPEAKALYDFTLSRNFMTAISYHSSGEVIYARYNQEPYTQRIAQGVANITGYSPINLQHSQSGGGFTDWFILNRKRPGLTPEISPFVGDRPVPLSNWSRVWNQNRTVGLYIANEARTR</sequence>
<dbReference type="InterPro" id="IPR002477">
    <property type="entry name" value="Peptidoglycan-bd-like"/>
</dbReference>
<evidence type="ECO:0000256" key="1">
    <source>
        <dbReference type="ARBA" id="ARBA00001947"/>
    </source>
</evidence>
<dbReference type="PROSITE" id="PS52035">
    <property type="entry name" value="PEPTIDASE_M14"/>
    <property type="match status" value="1"/>
</dbReference>
<feature type="domain" description="Peptidase M14" evidence="10">
    <location>
        <begin position="759"/>
        <end position="1049"/>
    </location>
</feature>
<dbReference type="InterPro" id="IPR036365">
    <property type="entry name" value="PGBD-like_sf"/>
</dbReference>
<dbReference type="PANTHER" id="PTHR11705">
    <property type="entry name" value="PROTEASE FAMILY M14 CARBOXYPEPTIDASE A,B"/>
    <property type="match status" value="1"/>
</dbReference>
<feature type="active site" description="Proton donor/acceptor" evidence="8">
    <location>
        <position position="1016"/>
    </location>
</feature>
<organism evidence="11 12">
    <name type="scientific">Halalkalibacter krulwichiae</name>
    <dbReference type="NCBI Taxonomy" id="199441"/>
    <lineage>
        <taxon>Bacteria</taxon>
        <taxon>Bacillati</taxon>
        <taxon>Bacillota</taxon>
        <taxon>Bacilli</taxon>
        <taxon>Bacillales</taxon>
        <taxon>Bacillaceae</taxon>
        <taxon>Halalkalibacter</taxon>
    </lineage>
</organism>
<feature type="compositionally biased region" description="Acidic residues" evidence="9">
    <location>
        <begin position="162"/>
        <end position="174"/>
    </location>
</feature>
<evidence type="ECO:0000259" key="10">
    <source>
        <dbReference type="PROSITE" id="PS52035"/>
    </source>
</evidence>
<dbReference type="STRING" id="199441.BkAM31D_21415"/>
<keyword evidence="7" id="KW-0482">Metalloprotease</keyword>
<dbReference type="SUPFAM" id="SSF53187">
    <property type="entry name" value="Zn-dependent exopeptidases"/>
    <property type="match status" value="1"/>
</dbReference>
<dbReference type="InterPro" id="IPR036366">
    <property type="entry name" value="PGBDSf"/>
</dbReference>
<dbReference type="GO" id="GO:0008270">
    <property type="term" value="F:zinc ion binding"/>
    <property type="evidence" value="ECO:0007669"/>
    <property type="project" value="InterPro"/>
</dbReference>
<dbReference type="AlphaFoldDB" id="A0A1X9MM83"/>
<evidence type="ECO:0000256" key="7">
    <source>
        <dbReference type="ARBA" id="ARBA00023049"/>
    </source>
</evidence>
<dbReference type="CDD" id="cd06229">
    <property type="entry name" value="M14_Endopeptidase_I"/>
    <property type="match status" value="1"/>
</dbReference>
<evidence type="ECO:0000313" key="12">
    <source>
        <dbReference type="Proteomes" id="UP000193006"/>
    </source>
</evidence>
<comment type="cofactor">
    <cofactor evidence="1">
        <name>Zn(2+)</name>
        <dbReference type="ChEBI" id="CHEBI:29105"/>
    </cofactor>
</comment>
<feature type="region of interest" description="Disordered" evidence="9">
    <location>
        <begin position="134"/>
        <end position="174"/>
    </location>
</feature>
<proteinExistence type="inferred from homology"/>
<dbReference type="PROSITE" id="PS00132">
    <property type="entry name" value="CARBOXYPEPT_ZN_1"/>
    <property type="match status" value="1"/>
</dbReference>
<protein>
    <submittedName>
        <fullName evidence="11">Gamma-D-glutamyl-L-diamino acid endopeptidase 1</fullName>
        <ecNumber evidence="11">3.4.19.11</ecNumber>
    </submittedName>
</protein>
<dbReference type="Gene3D" id="3.40.630.10">
    <property type="entry name" value="Zn peptidases"/>
    <property type="match status" value="1"/>
</dbReference>
<dbReference type="InterPro" id="IPR057246">
    <property type="entry name" value="CARBOXYPEPT_ZN_1"/>
</dbReference>
<dbReference type="SUPFAM" id="SSF47090">
    <property type="entry name" value="PGBD-like"/>
    <property type="match status" value="8"/>
</dbReference>
<dbReference type="EC" id="3.4.19.11" evidence="11"/>
<dbReference type="Proteomes" id="UP000193006">
    <property type="component" value="Chromosome"/>
</dbReference>
<comment type="similarity">
    <text evidence="2 8">Belongs to the peptidase M14 family.</text>
</comment>
<dbReference type="Pfam" id="PF00246">
    <property type="entry name" value="Peptidase_M14"/>
    <property type="match status" value="1"/>
</dbReference>
<dbReference type="PRINTS" id="PR00765">
    <property type="entry name" value="CRBOXYPTASEA"/>
</dbReference>
<evidence type="ECO:0000256" key="9">
    <source>
        <dbReference type="SAM" id="MobiDB-lite"/>
    </source>
</evidence>
<dbReference type="SMART" id="SM00631">
    <property type="entry name" value="Zn_pept"/>
    <property type="match status" value="1"/>
</dbReference>
<evidence type="ECO:0000256" key="8">
    <source>
        <dbReference type="PROSITE-ProRule" id="PRU01379"/>
    </source>
</evidence>
<keyword evidence="3" id="KW-0645">Protease</keyword>
<evidence type="ECO:0000256" key="5">
    <source>
        <dbReference type="ARBA" id="ARBA00022801"/>
    </source>
</evidence>
<evidence type="ECO:0000256" key="4">
    <source>
        <dbReference type="ARBA" id="ARBA00022723"/>
    </source>
</evidence>
<reference evidence="11 12" key="1">
    <citation type="submission" date="2017-04" db="EMBL/GenBank/DDBJ databases">
        <title>Bacillus krulwichiae AM31D Genome sequencing and assembly.</title>
        <authorList>
            <person name="Krulwich T.A."/>
            <person name="Anastor L."/>
            <person name="Ehrlich R."/>
            <person name="Ehrlich G.D."/>
            <person name="Janto B."/>
        </authorList>
    </citation>
    <scope>NUCLEOTIDE SEQUENCE [LARGE SCALE GENOMIC DNA]</scope>
    <source>
        <strain evidence="11 12">AM31D</strain>
    </source>
</reference>
<dbReference type="GO" id="GO:0005615">
    <property type="term" value="C:extracellular space"/>
    <property type="evidence" value="ECO:0007669"/>
    <property type="project" value="TreeGrafter"/>
</dbReference>
<evidence type="ECO:0000256" key="3">
    <source>
        <dbReference type="ARBA" id="ARBA00022670"/>
    </source>
</evidence>
<keyword evidence="6" id="KW-0862">Zinc</keyword>
<dbReference type="Pfam" id="PF01471">
    <property type="entry name" value="PG_binding_1"/>
    <property type="match status" value="8"/>
</dbReference>
<dbReference type="GO" id="GO:0006508">
    <property type="term" value="P:proteolysis"/>
    <property type="evidence" value="ECO:0007669"/>
    <property type="project" value="UniProtKB-KW"/>
</dbReference>
<evidence type="ECO:0000313" key="11">
    <source>
        <dbReference type="EMBL" id="ARK32202.1"/>
    </source>
</evidence>
<dbReference type="KEGG" id="bkw:BkAM31D_21415"/>
<dbReference type="GO" id="GO:0004181">
    <property type="term" value="F:metallocarboxypeptidase activity"/>
    <property type="evidence" value="ECO:0007669"/>
    <property type="project" value="InterPro"/>
</dbReference>
<gene>
    <name evidence="11" type="ORF">BkAM31D_21415</name>
</gene>
<dbReference type="Gene3D" id="1.10.101.10">
    <property type="entry name" value="PGBD-like superfamily/PGBD"/>
    <property type="match status" value="8"/>
</dbReference>
<dbReference type="PANTHER" id="PTHR11705:SF143">
    <property type="entry name" value="SLL0236 PROTEIN"/>
    <property type="match status" value="1"/>
</dbReference>
<keyword evidence="12" id="KW-1185">Reference proteome</keyword>
<dbReference type="RefSeq" id="WP_066158225.1">
    <property type="nucleotide sequence ID" value="NZ_CP020814.1"/>
</dbReference>
<accession>A0A1X9MM83</accession>
<name>A0A1X9MM83_9BACI</name>
<dbReference type="InterPro" id="IPR034274">
    <property type="entry name" value="ENP1_M14_CPD"/>
</dbReference>
<keyword evidence="5 11" id="KW-0378">Hydrolase</keyword>
<evidence type="ECO:0000256" key="2">
    <source>
        <dbReference type="ARBA" id="ARBA00005988"/>
    </source>
</evidence>
<dbReference type="InterPro" id="IPR000834">
    <property type="entry name" value="Peptidase_M14"/>
</dbReference>
<evidence type="ECO:0000256" key="6">
    <source>
        <dbReference type="ARBA" id="ARBA00022833"/>
    </source>
</evidence>